<dbReference type="EMBL" id="KN651835">
    <property type="protein sequence ID" value="KHN30304.1"/>
    <property type="molecule type" value="Genomic_DNA"/>
</dbReference>
<dbReference type="InterPro" id="IPR001810">
    <property type="entry name" value="F-box_dom"/>
</dbReference>
<dbReference type="Proteomes" id="UP000053555">
    <property type="component" value="Unassembled WGS sequence"/>
</dbReference>
<name>A0A0B2RD52_GLYSO</name>
<organism evidence="2">
    <name type="scientific">Glycine soja</name>
    <name type="common">Wild soybean</name>
    <dbReference type="NCBI Taxonomy" id="3848"/>
    <lineage>
        <taxon>Eukaryota</taxon>
        <taxon>Viridiplantae</taxon>
        <taxon>Streptophyta</taxon>
        <taxon>Embryophyta</taxon>
        <taxon>Tracheophyta</taxon>
        <taxon>Spermatophyta</taxon>
        <taxon>Magnoliopsida</taxon>
        <taxon>eudicotyledons</taxon>
        <taxon>Gunneridae</taxon>
        <taxon>Pentapetalae</taxon>
        <taxon>rosids</taxon>
        <taxon>fabids</taxon>
        <taxon>Fabales</taxon>
        <taxon>Fabaceae</taxon>
        <taxon>Papilionoideae</taxon>
        <taxon>50 kb inversion clade</taxon>
        <taxon>NPAAA clade</taxon>
        <taxon>indigoferoid/millettioid clade</taxon>
        <taxon>Phaseoleae</taxon>
        <taxon>Glycine</taxon>
        <taxon>Glycine subgen. Soja</taxon>
    </lineage>
</organism>
<proteinExistence type="predicted"/>
<dbReference type="AlphaFoldDB" id="A0A0B2RD52"/>
<evidence type="ECO:0000313" key="2">
    <source>
        <dbReference type="EMBL" id="KHN30304.1"/>
    </source>
</evidence>
<accession>A0A0B2RD52</accession>
<gene>
    <name evidence="2" type="ORF">glysoja_037815</name>
</gene>
<dbReference type="Pfam" id="PF00646">
    <property type="entry name" value="F-box"/>
    <property type="match status" value="1"/>
</dbReference>
<reference evidence="2" key="1">
    <citation type="submission" date="2014-07" db="EMBL/GenBank/DDBJ databases">
        <title>Identification of a novel salt tolerance gene in wild soybean by whole-genome sequencing.</title>
        <authorList>
            <person name="Lam H.-M."/>
            <person name="Qi X."/>
            <person name="Li M.-W."/>
            <person name="Liu X."/>
            <person name="Xie M."/>
            <person name="Ni M."/>
            <person name="Xu X."/>
        </authorList>
    </citation>
    <scope>NUCLEOTIDE SEQUENCE [LARGE SCALE GENOMIC DNA]</scope>
    <source>
        <tissue evidence="2">Root</tissue>
    </source>
</reference>
<sequence>MENQNETLPRDLIREILLRLPVKSVLKCKRVYTIPLFDHFTVEKYKVQSFGVMGGCLSVCCLVQGCATAEIWMMKEYKVQSSWTKYMVIPIYKIPNYHFSPICITKDGHILGSNTGRRLEKRNHKGELLEFLTYAGGGDWCCFNLLSAMYRESLLLPSDIIGEPSEDDQE</sequence>
<protein>
    <recommendedName>
        <fullName evidence="1">F-box domain-containing protein</fullName>
    </recommendedName>
</protein>
<feature type="domain" description="F-box" evidence="1">
    <location>
        <begin position="8"/>
        <end position="31"/>
    </location>
</feature>
<evidence type="ECO:0000259" key="1">
    <source>
        <dbReference type="Pfam" id="PF00646"/>
    </source>
</evidence>